<evidence type="ECO:0008006" key="4">
    <source>
        <dbReference type="Google" id="ProtNLM"/>
    </source>
</evidence>
<dbReference type="PANTHER" id="PTHR12162:SF0">
    <property type="entry name" value="NIBRIN"/>
    <property type="match status" value="1"/>
</dbReference>
<feature type="compositionally biased region" description="Polar residues" evidence="1">
    <location>
        <begin position="624"/>
        <end position="644"/>
    </location>
</feature>
<dbReference type="InterPro" id="IPR040227">
    <property type="entry name" value="Nibrin-rel"/>
</dbReference>
<feature type="compositionally biased region" description="Acidic residues" evidence="1">
    <location>
        <begin position="949"/>
        <end position="962"/>
    </location>
</feature>
<feature type="region of interest" description="Disordered" evidence="1">
    <location>
        <begin position="852"/>
        <end position="1028"/>
    </location>
</feature>
<proteinExistence type="predicted"/>
<dbReference type="GO" id="GO:0000724">
    <property type="term" value="P:double-strand break repair via homologous recombination"/>
    <property type="evidence" value="ECO:0007669"/>
    <property type="project" value="TreeGrafter"/>
</dbReference>
<feature type="region of interest" description="Disordered" evidence="1">
    <location>
        <begin position="810"/>
        <end position="831"/>
    </location>
</feature>
<dbReference type="PANTHER" id="PTHR12162">
    <property type="entry name" value="NIBRIN-RELATED"/>
    <property type="match status" value="1"/>
</dbReference>
<organism evidence="2 3">
    <name type="scientific">Cerrena zonata</name>
    <dbReference type="NCBI Taxonomy" id="2478898"/>
    <lineage>
        <taxon>Eukaryota</taxon>
        <taxon>Fungi</taxon>
        <taxon>Dikarya</taxon>
        <taxon>Basidiomycota</taxon>
        <taxon>Agaricomycotina</taxon>
        <taxon>Agaricomycetes</taxon>
        <taxon>Polyporales</taxon>
        <taxon>Cerrenaceae</taxon>
        <taxon>Cerrena</taxon>
    </lineage>
</organism>
<feature type="compositionally biased region" description="Low complexity" evidence="1">
    <location>
        <begin position="683"/>
        <end position="697"/>
    </location>
</feature>
<feature type="compositionally biased region" description="Polar residues" evidence="1">
    <location>
        <begin position="420"/>
        <end position="447"/>
    </location>
</feature>
<gene>
    <name evidence="2" type="ORF">QCA50_018010</name>
</gene>
<reference evidence="2 3" key="1">
    <citation type="submission" date="2022-09" db="EMBL/GenBank/DDBJ databases">
        <authorList>
            <person name="Palmer J.M."/>
        </authorList>
    </citation>
    <scope>NUCLEOTIDE SEQUENCE [LARGE SCALE GENOMIC DNA]</scope>
    <source>
        <strain evidence="2 3">DSM 7382</strain>
    </source>
</reference>
<feature type="compositionally biased region" description="Pro residues" evidence="1">
    <location>
        <begin position="399"/>
        <end position="411"/>
    </location>
</feature>
<dbReference type="GO" id="GO:0030870">
    <property type="term" value="C:Mre11 complex"/>
    <property type="evidence" value="ECO:0007669"/>
    <property type="project" value="InterPro"/>
</dbReference>
<accession>A0AAW0FC83</accession>
<comment type="caution">
    <text evidence="2">The sequence shown here is derived from an EMBL/GenBank/DDBJ whole genome shotgun (WGS) entry which is preliminary data.</text>
</comment>
<dbReference type="EMBL" id="JASBNA010000064">
    <property type="protein sequence ID" value="KAK7679065.1"/>
    <property type="molecule type" value="Genomic_DNA"/>
</dbReference>
<feature type="compositionally biased region" description="Polar residues" evidence="1">
    <location>
        <begin position="592"/>
        <end position="601"/>
    </location>
</feature>
<feature type="compositionally biased region" description="Basic and acidic residues" evidence="1">
    <location>
        <begin position="708"/>
        <end position="726"/>
    </location>
</feature>
<feature type="region of interest" description="Disordered" evidence="1">
    <location>
        <begin position="373"/>
        <end position="560"/>
    </location>
</feature>
<dbReference type="GO" id="GO:0003684">
    <property type="term" value="F:damaged DNA binding"/>
    <property type="evidence" value="ECO:0007669"/>
    <property type="project" value="TreeGrafter"/>
</dbReference>
<name>A0AAW0FC83_9APHY</name>
<dbReference type="GO" id="GO:0007095">
    <property type="term" value="P:mitotic G2 DNA damage checkpoint signaling"/>
    <property type="evidence" value="ECO:0007669"/>
    <property type="project" value="InterPro"/>
</dbReference>
<feature type="compositionally biased region" description="Pro residues" evidence="1">
    <location>
        <begin position="511"/>
        <end position="523"/>
    </location>
</feature>
<feature type="compositionally biased region" description="Polar residues" evidence="1">
    <location>
        <begin position="987"/>
        <end position="1000"/>
    </location>
</feature>
<evidence type="ECO:0000313" key="3">
    <source>
        <dbReference type="Proteomes" id="UP001385951"/>
    </source>
</evidence>
<feature type="region of interest" description="Disordered" evidence="1">
    <location>
        <begin position="61"/>
        <end position="82"/>
    </location>
</feature>
<dbReference type="AlphaFoldDB" id="A0AAW0FC83"/>
<feature type="region of interest" description="Disordered" evidence="1">
    <location>
        <begin position="591"/>
        <end position="742"/>
    </location>
</feature>
<feature type="compositionally biased region" description="Basic and acidic residues" evidence="1">
    <location>
        <begin position="465"/>
        <end position="475"/>
    </location>
</feature>
<feature type="compositionally biased region" description="Basic and acidic residues" evidence="1">
    <location>
        <begin position="664"/>
        <end position="681"/>
    </location>
</feature>
<dbReference type="Proteomes" id="UP001385951">
    <property type="component" value="Unassembled WGS sequence"/>
</dbReference>
<evidence type="ECO:0000313" key="2">
    <source>
        <dbReference type="EMBL" id="KAK7679065.1"/>
    </source>
</evidence>
<sequence length="1028" mass="114663">MWVITGPFDGSLNTLNTRKTKLLKPGKTYVLGRKDRPLLVNHKSISRDHLSFTVGDYTVEDASNPDKKPSLELRNSGSKPRKVIRGSETIPLNPQSSCELQDGDEAFVLNDAPISVKWESVCCYFPQGASEIPYEGCSKLGISLVVVPHPSVTHHLTPTITLSPQITSSLLTLAHLVRPDWLTTLLTQGIAPYVTQDTQLDEPSPPERPSRLEANFTLPRLSDYKPDFSPAIPSSMRSMKIWEPDESRLNFFSGKRFIFVGEKGREVSLDLREVVKRGGAEYECYAVEGGRSGLHAVLAKGQGKGKPLVLVADEHAMGIAVGQEQWMDIVKEAAEYELLFIRPEKITQAVMHIDLSYVDCTLKERVDDSNRFASPIPDVIPNTHPDEPSLPLTQAPPRTITPPPAPSPSRPPTRKRRRVVQQNSSDDENSQAAKSITPSGAVSQTFAESAEYKETSQSQAVEPQPEEKKEEDPPKPARRRPTRRPVAPIRIDEDDDSVIQDGETSAAESIAPPPPPVKPPSSRGPPGRRPKRRPIGETPALDEDYSVDDSTTASVAETPLKRFKALYEESDPDRIAKSGVDEYMNMYKGLDSTGSMTQSESVPIGGSRTQAGLEAVPEEEEEQSTMVRSQNVVGSESQTQTTGSRLKRKTRADNADEDVEMEEAERPRVKRRAVEGVHAVEHTAGTQAEAQTQAETQSKSVKPVSKVFDSRMAVETEKAEKVEKTRKPASKAGAAPGNPDKDEAFLKALASTKRGKKNEDKFDREFNNLKISKPDLRKEEVEKQWDVLEEFGDDGDLRGNFMVVVEMEVPERQSRGTRRYDESRMEWDGRPDFKKFKKKSLTEKRQKVELVLTSADYDDTFDSQPNDDSQSKGNDDLFDMSIAPGRKPPSRSRTTQPIVIDEDDEVVLKPRSKRQSQREPSPVHVQLQPLNPNRRRQQKSKPIEPLFLESDEDIEMRDDDDDYRGASNKGSSGIINLSDDDIDDGTTVPSQETTTRPTRASSRKKTTIRVQEDSDDDVQFKGFGRKRR</sequence>
<protein>
    <recommendedName>
        <fullName evidence="4">FHA domain-containing protein</fullName>
    </recommendedName>
</protein>
<keyword evidence="3" id="KW-1185">Reference proteome</keyword>
<dbReference type="Gene3D" id="2.60.200.20">
    <property type="match status" value="1"/>
</dbReference>
<evidence type="ECO:0000256" key="1">
    <source>
        <dbReference type="SAM" id="MobiDB-lite"/>
    </source>
</evidence>